<gene>
    <name evidence="1" type="ORF">GGR16_002595</name>
</gene>
<name>A0A840BVP6_9HYPH</name>
<evidence type="ECO:0008006" key="3">
    <source>
        <dbReference type="Google" id="ProtNLM"/>
    </source>
</evidence>
<evidence type="ECO:0000313" key="2">
    <source>
        <dbReference type="Proteomes" id="UP000577362"/>
    </source>
</evidence>
<dbReference type="RefSeq" id="WP_183316890.1">
    <property type="nucleotide sequence ID" value="NZ_JACIEN010000003.1"/>
</dbReference>
<accession>A0A840BVP6</accession>
<keyword evidence="2" id="KW-1185">Reference proteome</keyword>
<reference evidence="1 2" key="1">
    <citation type="submission" date="2020-08" db="EMBL/GenBank/DDBJ databases">
        <title>Genomic Encyclopedia of Type Strains, Phase IV (KMG-IV): sequencing the most valuable type-strain genomes for metagenomic binning, comparative biology and taxonomic classification.</title>
        <authorList>
            <person name="Goeker M."/>
        </authorList>
    </citation>
    <scope>NUCLEOTIDE SEQUENCE [LARGE SCALE GENOMIC DNA]</scope>
    <source>
        <strain evidence="1 2">DSM 103737</strain>
    </source>
</reference>
<sequence>MAKLPFLILRAANLLAEDANGQTLNAHLVLGRTKLPVQRETYESFTPAGANGAVEIATSREPCAVPFKMQGMQPEMLALFQTPFGTRRKFTILGALVNEYATSASEREVQVIATMYGRLNAETDETEGGGFAGTEYEIKSISKYVLTIGTREICRWNVELGGWVDGDGQAQRIANMIGANL</sequence>
<dbReference type="InterPro" id="IPR006498">
    <property type="entry name" value="Tail_tube"/>
</dbReference>
<dbReference type="EMBL" id="JACIEN010000003">
    <property type="protein sequence ID" value="MBB4017561.1"/>
    <property type="molecule type" value="Genomic_DNA"/>
</dbReference>
<proteinExistence type="predicted"/>
<organism evidence="1 2">
    <name type="scientific">Chelatococcus caeni</name>
    <dbReference type="NCBI Taxonomy" id="1348468"/>
    <lineage>
        <taxon>Bacteria</taxon>
        <taxon>Pseudomonadati</taxon>
        <taxon>Pseudomonadota</taxon>
        <taxon>Alphaproteobacteria</taxon>
        <taxon>Hyphomicrobiales</taxon>
        <taxon>Chelatococcaceae</taxon>
        <taxon>Chelatococcus</taxon>
    </lineage>
</organism>
<comment type="caution">
    <text evidence="1">The sequence shown here is derived from an EMBL/GenBank/DDBJ whole genome shotgun (WGS) entry which is preliminary data.</text>
</comment>
<dbReference type="Pfam" id="PF04985">
    <property type="entry name" value="Phage_tube"/>
    <property type="match status" value="1"/>
</dbReference>
<dbReference type="AlphaFoldDB" id="A0A840BVP6"/>
<evidence type="ECO:0000313" key="1">
    <source>
        <dbReference type="EMBL" id="MBB4017561.1"/>
    </source>
</evidence>
<protein>
    <recommendedName>
        <fullName evidence="3">Phage tail protein</fullName>
    </recommendedName>
</protein>
<dbReference type="Proteomes" id="UP000577362">
    <property type="component" value="Unassembled WGS sequence"/>
</dbReference>